<accession>A0AAE0THJ8</accession>
<dbReference type="Proteomes" id="UP001195483">
    <property type="component" value="Unassembled WGS sequence"/>
</dbReference>
<dbReference type="AlphaFoldDB" id="A0AAE0THJ8"/>
<organism evidence="2 3">
    <name type="scientific">Potamilus streckersoni</name>
    <dbReference type="NCBI Taxonomy" id="2493646"/>
    <lineage>
        <taxon>Eukaryota</taxon>
        <taxon>Metazoa</taxon>
        <taxon>Spiralia</taxon>
        <taxon>Lophotrochozoa</taxon>
        <taxon>Mollusca</taxon>
        <taxon>Bivalvia</taxon>
        <taxon>Autobranchia</taxon>
        <taxon>Heteroconchia</taxon>
        <taxon>Palaeoheterodonta</taxon>
        <taxon>Unionida</taxon>
        <taxon>Unionoidea</taxon>
        <taxon>Unionidae</taxon>
        <taxon>Ambleminae</taxon>
        <taxon>Lampsilini</taxon>
        <taxon>Potamilus</taxon>
    </lineage>
</organism>
<keyword evidence="3" id="KW-1185">Reference proteome</keyword>
<evidence type="ECO:0000313" key="2">
    <source>
        <dbReference type="EMBL" id="KAK3610113.1"/>
    </source>
</evidence>
<reference evidence="2" key="1">
    <citation type="journal article" date="2021" name="Genome Biol. Evol.">
        <title>A High-Quality Reference Genome for a Parasitic Bivalve with Doubly Uniparental Inheritance (Bivalvia: Unionida).</title>
        <authorList>
            <person name="Smith C.H."/>
        </authorList>
    </citation>
    <scope>NUCLEOTIDE SEQUENCE</scope>
    <source>
        <strain evidence="2">CHS0354</strain>
    </source>
</reference>
<reference evidence="2" key="2">
    <citation type="journal article" date="2021" name="Genome Biol. Evol.">
        <title>Developing a high-quality reference genome for a parasitic bivalve with doubly uniparental inheritance (Bivalvia: Unionida).</title>
        <authorList>
            <person name="Smith C.H."/>
        </authorList>
    </citation>
    <scope>NUCLEOTIDE SEQUENCE</scope>
    <source>
        <strain evidence="2">CHS0354</strain>
        <tissue evidence="2">Mantle</tissue>
    </source>
</reference>
<comment type="caution">
    <text evidence="2">The sequence shown here is derived from an EMBL/GenBank/DDBJ whole genome shotgun (WGS) entry which is preliminary data.</text>
</comment>
<dbReference type="EMBL" id="JAEAOA010002325">
    <property type="protein sequence ID" value="KAK3610113.1"/>
    <property type="molecule type" value="Genomic_DNA"/>
</dbReference>
<name>A0AAE0THJ8_9BIVA</name>
<reference evidence="2" key="3">
    <citation type="submission" date="2023-05" db="EMBL/GenBank/DDBJ databases">
        <authorList>
            <person name="Smith C.H."/>
        </authorList>
    </citation>
    <scope>NUCLEOTIDE SEQUENCE</scope>
    <source>
        <strain evidence="2">CHS0354</strain>
        <tissue evidence="2">Mantle</tissue>
    </source>
</reference>
<feature type="compositionally biased region" description="Basic and acidic residues" evidence="1">
    <location>
        <begin position="79"/>
        <end position="94"/>
    </location>
</feature>
<feature type="region of interest" description="Disordered" evidence="1">
    <location>
        <begin position="50"/>
        <end position="94"/>
    </location>
</feature>
<evidence type="ECO:0000256" key="1">
    <source>
        <dbReference type="SAM" id="MobiDB-lite"/>
    </source>
</evidence>
<gene>
    <name evidence="2" type="ORF">CHS0354_039891</name>
</gene>
<feature type="compositionally biased region" description="Acidic residues" evidence="1">
    <location>
        <begin position="61"/>
        <end position="78"/>
    </location>
</feature>
<proteinExistence type="predicted"/>
<evidence type="ECO:0000313" key="3">
    <source>
        <dbReference type="Proteomes" id="UP001195483"/>
    </source>
</evidence>
<protein>
    <submittedName>
        <fullName evidence="2">Uncharacterized protein</fullName>
    </submittedName>
</protein>
<sequence>MILSELHPRGSDDVIDILFSFSRILSRLICVSEIQKSCCRPSSLLLFVGVRDNGDNQDNYDKEEEKEDKQEDTDDSDDNDVKHYSKDDKNSDTD</sequence>